<keyword evidence="8" id="KW-0808">Transferase</keyword>
<comment type="pathway">
    <text evidence="2">Cofactor biosynthesis; FMN biosynthesis; FMN from riboflavin (ATP route): step 1/1.</text>
</comment>
<feature type="domain" description="Riboflavin kinase" evidence="15">
    <location>
        <begin position="18"/>
        <end position="173"/>
    </location>
</feature>
<evidence type="ECO:0000256" key="12">
    <source>
        <dbReference type="ARBA" id="ARBA00029960"/>
    </source>
</evidence>
<keyword evidence="7" id="KW-0288">FMN</keyword>
<protein>
    <recommendedName>
        <fullName evidence="5">Riboflavin kinase</fullName>
        <ecNumber evidence="4">2.7.1.26</ecNumber>
    </recommendedName>
    <alternativeName>
        <fullName evidence="12">Flavin mononucleotide kinase 1</fullName>
    </alternativeName>
</protein>
<keyword evidence="17" id="KW-1185">Reference proteome</keyword>
<dbReference type="SUPFAM" id="SSF82114">
    <property type="entry name" value="Riboflavin kinase-like"/>
    <property type="match status" value="1"/>
</dbReference>
<evidence type="ECO:0000256" key="2">
    <source>
        <dbReference type="ARBA" id="ARBA00005201"/>
    </source>
</evidence>
<evidence type="ECO:0000256" key="8">
    <source>
        <dbReference type="ARBA" id="ARBA00022679"/>
    </source>
</evidence>
<sequence>MRPDGPRPTIIGPDSGPEAPFPLRMKGKVVSGFGRGSKELGIPTANIPVEGVSWIDEAESGVYFGWAGIQLPTSHPSLSPVPPSSSTAPPEDKVAEGWRIYPMVMSIGYNPFYKNKVRSAEVHVLHKFETDFYGSEMAISILGYIRPEYDYVSVEALIEDINTDIEVSKRSLEREAWQKGREDRYLWGEE</sequence>
<dbReference type="InterPro" id="IPR023465">
    <property type="entry name" value="Riboflavin_kinase_dom_sf"/>
</dbReference>
<dbReference type="AlphaFoldDB" id="A0A0C3DH29"/>
<feature type="region of interest" description="Disordered" evidence="14">
    <location>
        <begin position="1"/>
        <end position="21"/>
    </location>
</feature>
<evidence type="ECO:0000256" key="11">
    <source>
        <dbReference type="ARBA" id="ARBA00022840"/>
    </source>
</evidence>
<dbReference type="GO" id="GO:0009398">
    <property type="term" value="P:FMN biosynthetic process"/>
    <property type="evidence" value="ECO:0007669"/>
    <property type="project" value="UniProtKB-UniPathway"/>
</dbReference>
<reference evidence="17" key="2">
    <citation type="submission" date="2015-01" db="EMBL/GenBank/DDBJ databases">
        <title>Evolutionary Origins and Diversification of the Mycorrhizal Mutualists.</title>
        <authorList>
            <consortium name="DOE Joint Genome Institute"/>
            <consortium name="Mycorrhizal Genomics Consortium"/>
            <person name="Kohler A."/>
            <person name="Kuo A."/>
            <person name="Nagy L.G."/>
            <person name="Floudas D."/>
            <person name="Copeland A."/>
            <person name="Barry K.W."/>
            <person name="Cichocki N."/>
            <person name="Veneault-Fourrey C."/>
            <person name="LaButti K."/>
            <person name="Lindquist E.A."/>
            <person name="Lipzen A."/>
            <person name="Lundell T."/>
            <person name="Morin E."/>
            <person name="Murat C."/>
            <person name="Riley R."/>
            <person name="Ohm R."/>
            <person name="Sun H."/>
            <person name="Tunlid A."/>
            <person name="Henrissat B."/>
            <person name="Grigoriev I.V."/>
            <person name="Hibbett D.S."/>
            <person name="Martin F."/>
        </authorList>
    </citation>
    <scope>NUCLEOTIDE SEQUENCE [LARGE SCALE GENOMIC DNA]</scope>
    <source>
        <strain evidence="17">Zn</strain>
    </source>
</reference>
<evidence type="ECO:0000256" key="1">
    <source>
        <dbReference type="ARBA" id="ARBA00003572"/>
    </source>
</evidence>
<dbReference type="EMBL" id="KN832876">
    <property type="protein sequence ID" value="KIN01318.1"/>
    <property type="molecule type" value="Genomic_DNA"/>
</dbReference>
<comment type="function">
    <text evidence="1">Catalyzes the phosphorylation of riboflavin (vitamin B2) to form flavin mononucleotide (FMN) coenzyme.</text>
</comment>
<evidence type="ECO:0000313" key="16">
    <source>
        <dbReference type="EMBL" id="KIN01318.1"/>
    </source>
</evidence>
<evidence type="ECO:0000256" key="3">
    <source>
        <dbReference type="ARBA" id="ARBA00010108"/>
    </source>
</evidence>
<proteinExistence type="inferred from homology"/>
<dbReference type="EC" id="2.7.1.26" evidence="4"/>
<evidence type="ECO:0000259" key="15">
    <source>
        <dbReference type="SMART" id="SM00904"/>
    </source>
</evidence>
<dbReference type="InterPro" id="IPR015865">
    <property type="entry name" value="Riboflavin_kinase_bac/euk"/>
</dbReference>
<dbReference type="GO" id="GO:0009231">
    <property type="term" value="P:riboflavin biosynthetic process"/>
    <property type="evidence" value="ECO:0007669"/>
    <property type="project" value="InterPro"/>
</dbReference>
<evidence type="ECO:0000256" key="6">
    <source>
        <dbReference type="ARBA" id="ARBA00022630"/>
    </source>
</evidence>
<name>A0A0C3DH29_OIDMZ</name>
<evidence type="ECO:0000256" key="9">
    <source>
        <dbReference type="ARBA" id="ARBA00022741"/>
    </source>
</evidence>
<dbReference type="GO" id="GO:0005739">
    <property type="term" value="C:mitochondrion"/>
    <property type="evidence" value="ECO:0007669"/>
    <property type="project" value="TreeGrafter"/>
</dbReference>
<evidence type="ECO:0000256" key="5">
    <source>
        <dbReference type="ARBA" id="ARBA00017394"/>
    </source>
</evidence>
<dbReference type="Pfam" id="PF01687">
    <property type="entry name" value="Flavokinase"/>
    <property type="match status" value="1"/>
</dbReference>
<dbReference type="GO" id="GO:0008531">
    <property type="term" value="F:riboflavin kinase activity"/>
    <property type="evidence" value="ECO:0007669"/>
    <property type="project" value="UniProtKB-EC"/>
</dbReference>
<gene>
    <name evidence="16" type="ORF">OIDMADRAFT_103933</name>
</gene>
<keyword evidence="9" id="KW-0547">Nucleotide-binding</keyword>
<dbReference type="FunCoup" id="A0A0C3DH29">
    <property type="interactions" value="402"/>
</dbReference>
<dbReference type="InParanoid" id="A0A0C3DH29"/>
<comment type="catalytic activity">
    <reaction evidence="13">
        <text>riboflavin + ATP = FMN + ADP + H(+)</text>
        <dbReference type="Rhea" id="RHEA:14357"/>
        <dbReference type="ChEBI" id="CHEBI:15378"/>
        <dbReference type="ChEBI" id="CHEBI:30616"/>
        <dbReference type="ChEBI" id="CHEBI:57986"/>
        <dbReference type="ChEBI" id="CHEBI:58210"/>
        <dbReference type="ChEBI" id="CHEBI:456216"/>
        <dbReference type="EC" id="2.7.1.26"/>
    </reaction>
</comment>
<keyword evidence="11" id="KW-0067">ATP-binding</keyword>
<dbReference type="PANTHER" id="PTHR22749">
    <property type="entry name" value="RIBOFLAVIN KINASE/FMN ADENYLYLTRANSFERASE"/>
    <property type="match status" value="1"/>
</dbReference>
<evidence type="ECO:0000256" key="4">
    <source>
        <dbReference type="ARBA" id="ARBA00012105"/>
    </source>
</evidence>
<evidence type="ECO:0000256" key="7">
    <source>
        <dbReference type="ARBA" id="ARBA00022643"/>
    </source>
</evidence>
<evidence type="ECO:0000256" key="14">
    <source>
        <dbReference type="SAM" id="MobiDB-lite"/>
    </source>
</evidence>
<dbReference type="Gene3D" id="2.40.30.30">
    <property type="entry name" value="Riboflavin kinase-like"/>
    <property type="match status" value="1"/>
</dbReference>
<dbReference type="Proteomes" id="UP000054321">
    <property type="component" value="Unassembled WGS sequence"/>
</dbReference>
<dbReference type="InterPro" id="IPR023468">
    <property type="entry name" value="Riboflavin_kinase"/>
</dbReference>
<accession>A0A0C3DH29</accession>
<dbReference type="GO" id="GO:0005524">
    <property type="term" value="F:ATP binding"/>
    <property type="evidence" value="ECO:0007669"/>
    <property type="project" value="UniProtKB-KW"/>
</dbReference>
<evidence type="ECO:0000256" key="10">
    <source>
        <dbReference type="ARBA" id="ARBA00022777"/>
    </source>
</evidence>
<dbReference type="PANTHER" id="PTHR22749:SF6">
    <property type="entry name" value="RIBOFLAVIN KINASE"/>
    <property type="match status" value="1"/>
</dbReference>
<dbReference type="HOGENOM" id="CLU_048437_3_2_1"/>
<dbReference type="STRING" id="913774.A0A0C3DH29"/>
<dbReference type="OrthoDB" id="276388at2759"/>
<keyword evidence="10" id="KW-0418">Kinase</keyword>
<dbReference type="SMART" id="SM00904">
    <property type="entry name" value="Flavokinase"/>
    <property type="match status" value="1"/>
</dbReference>
<evidence type="ECO:0000256" key="13">
    <source>
        <dbReference type="ARBA" id="ARBA00047880"/>
    </source>
</evidence>
<reference evidence="16 17" key="1">
    <citation type="submission" date="2014-04" db="EMBL/GenBank/DDBJ databases">
        <authorList>
            <consortium name="DOE Joint Genome Institute"/>
            <person name="Kuo A."/>
            <person name="Martino E."/>
            <person name="Perotto S."/>
            <person name="Kohler A."/>
            <person name="Nagy L.G."/>
            <person name="Floudas D."/>
            <person name="Copeland A."/>
            <person name="Barry K.W."/>
            <person name="Cichocki N."/>
            <person name="Veneault-Fourrey C."/>
            <person name="LaButti K."/>
            <person name="Lindquist E.A."/>
            <person name="Lipzen A."/>
            <person name="Lundell T."/>
            <person name="Morin E."/>
            <person name="Murat C."/>
            <person name="Sun H."/>
            <person name="Tunlid A."/>
            <person name="Henrissat B."/>
            <person name="Grigoriev I.V."/>
            <person name="Hibbett D.S."/>
            <person name="Martin F."/>
            <person name="Nordberg H.P."/>
            <person name="Cantor M.N."/>
            <person name="Hua S.X."/>
        </authorList>
    </citation>
    <scope>NUCLEOTIDE SEQUENCE [LARGE SCALE GENOMIC DNA]</scope>
    <source>
        <strain evidence="16 17">Zn</strain>
    </source>
</reference>
<organism evidence="16 17">
    <name type="scientific">Oidiodendron maius (strain Zn)</name>
    <dbReference type="NCBI Taxonomy" id="913774"/>
    <lineage>
        <taxon>Eukaryota</taxon>
        <taxon>Fungi</taxon>
        <taxon>Dikarya</taxon>
        <taxon>Ascomycota</taxon>
        <taxon>Pezizomycotina</taxon>
        <taxon>Leotiomycetes</taxon>
        <taxon>Leotiomycetes incertae sedis</taxon>
        <taxon>Myxotrichaceae</taxon>
        <taxon>Oidiodendron</taxon>
    </lineage>
</organism>
<keyword evidence="6" id="KW-0285">Flavoprotein</keyword>
<evidence type="ECO:0000313" key="17">
    <source>
        <dbReference type="Proteomes" id="UP000054321"/>
    </source>
</evidence>
<comment type="similarity">
    <text evidence="3">Belongs to the flavokinase family.</text>
</comment>
<dbReference type="UniPathway" id="UPA00276">
    <property type="reaction ID" value="UER00406"/>
</dbReference>